<sequence>MLVRSPVRGQTKWFLRRLPVDQQSYPLEGSPNSGRPVLDGWVSRLGCFWRVGGVLALSWTNFLHHVGPFFKTIGPHGDEVPRPRQPALAPIVVPVVSHEVADLAHETSSSGLSRKKDSSPQGSPTAVSCSGSSSEGRISAAYDSLLMFQKFATSRLHVGLCTVEMGVGISSMPPSTCPKRSARF</sequence>
<comment type="caution">
    <text evidence="2">The sequence shown here is derived from an EMBL/GenBank/DDBJ whole genome shotgun (WGS) entry which is preliminary data.</text>
</comment>
<dbReference type="EMBL" id="VSRR010062532">
    <property type="protein sequence ID" value="MPC83436.1"/>
    <property type="molecule type" value="Genomic_DNA"/>
</dbReference>
<dbReference type="AlphaFoldDB" id="A0A5B7IP59"/>
<evidence type="ECO:0000313" key="3">
    <source>
        <dbReference type="Proteomes" id="UP000324222"/>
    </source>
</evidence>
<gene>
    <name evidence="2" type="ORF">E2C01_078147</name>
</gene>
<evidence type="ECO:0000256" key="1">
    <source>
        <dbReference type="SAM" id="MobiDB-lite"/>
    </source>
</evidence>
<organism evidence="2 3">
    <name type="scientific">Portunus trituberculatus</name>
    <name type="common">Swimming crab</name>
    <name type="synonym">Neptunus trituberculatus</name>
    <dbReference type="NCBI Taxonomy" id="210409"/>
    <lineage>
        <taxon>Eukaryota</taxon>
        <taxon>Metazoa</taxon>
        <taxon>Ecdysozoa</taxon>
        <taxon>Arthropoda</taxon>
        <taxon>Crustacea</taxon>
        <taxon>Multicrustacea</taxon>
        <taxon>Malacostraca</taxon>
        <taxon>Eumalacostraca</taxon>
        <taxon>Eucarida</taxon>
        <taxon>Decapoda</taxon>
        <taxon>Pleocyemata</taxon>
        <taxon>Brachyura</taxon>
        <taxon>Eubrachyura</taxon>
        <taxon>Portunoidea</taxon>
        <taxon>Portunidae</taxon>
        <taxon>Portuninae</taxon>
        <taxon>Portunus</taxon>
    </lineage>
</organism>
<dbReference type="Proteomes" id="UP000324222">
    <property type="component" value="Unassembled WGS sequence"/>
</dbReference>
<evidence type="ECO:0000313" key="2">
    <source>
        <dbReference type="EMBL" id="MPC83436.1"/>
    </source>
</evidence>
<reference evidence="2 3" key="1">
    <citation type="submission" date="2019-05" db="EMBL/GenBank/DDBJ databases">
        <title>Another draft genome of Portunus trituberculatus and its Hox gene families provides insights of decapod evolution.</title>
        <authorList>
            <person name="Jeong J.-H."/>
            <person name="Song I."/>
            <person name="Kim S."/>
            <person name="Choi T."/>
            <person name="Kim D."/>
            <person name="Ryu S."/>
            <person name="Kim W."/>
        </authorList>
    </citation>
    <scope>NUCLEOTIDE SEQUENCE [LARGE SCALE GENOMIC DNA]</scope>
    <source>
        <tissue evidence="2">Muscle</tissue>
    </source>
</reference>
<keyword evidence="3" id="KW-1185">Reference proteome</keyword>
<accession>A0A5B7IP59</accession>
<feature type="region of interest" description="Disordered" evidence="1">
    <location>
        <begin position="105"/>
        <end position="135"/>
    </location>
</feature>
<protein>
    <submittedName>
        <fullName evidence="2">Uncharacterized protein</fullName>
    </submittedName>
</protein>
<proteinExistence type="predicted"/>
<name>A0A5B7IP59_PORTR</name>